<proteinExistence type="inferred from homology"/>
<dbReference type="InterPro" id="IPR016162">
    <property type="entry name" value="Ald_DH_N"/>
</dbReference>
<dbReference type="SUPFAM" id="SSF53720">
    <property type="entry name" value="ALDH-like"/>
    <property type="match status" value="1"/>
</dbReference>
<evidence type="ECO:0000256" key="6">
    <source>
        <dbReference type="SAM" id="MobiDB-lite"/>
    </source>
</evidence>
<feature type="domain" description="Aldehyde dehydrogenase" evidence="7">
    <location>
        <begin position="115"/>
        <end position="545"/>
    </location>
</feature>
<evidence type="ECO:0000256" key="4">
    <source>
        <dbReference type="PROSITE-ProRule" id="PRU10007"/>
    </source>
</evidence>
<dbReference type="PANTHER" id="PTHR43570:SF16">
    <property type="entry name" value="ALDEHYDE DEHYDROGENASE TYPE III, ISOFORM Q"/>
    <property type="match status" value="1"/>
</dbReference>
<dbReference type="FunFam" id="3.40.309.10:FF:000025">
    <property type="entry name" value="Aldehyde dehydrogenase"/>
    <property type="match status" value="1"/>
</dbReference>
<evidence type="ECO:0000256" key="3">
    <source>
        <dbReference type="ARBA" id="ARBA00023027"/>
    </source>
</evidence>
<feature type="active site" evidence="4">
    <location>
        <position position="316"/>
    </location>
</feature>
<feature type="compositionally biased region" description="Polar residues" evidence="6">
    <location>
        <begin position="39"/>
        <end position="53"/>
    </location>
</feature>
<dbReference type="AlphaFoldDB" id="A0A9W4XCB4"/>
<dbReference type="InterPro" id="IPR012394">
    <property type="entry name" value="Aldehyde_DH_NAD(P)"/>
</dbReference>
<keyword evidence="2 5" id="KW-0560">Oxidoreductase</keyword>
<dbReference type="Gene3D" id="3.40.309.10">
    <property type="entry name" value="Aldehyde Dehydrogenase, Chain A, domain 2"/>
    <property type="match status" value="1"/>
</dbReference>
<dbReference type="EMBL" id="CANTUO010000006">
    <property type="protein sequence ID" value="CAI5760338.1"/>
    <property type="molecule type" value="Genomic_DNA"/>
</dbReference>
<dbReference type="GO" id="GO:0006081">
    <property type="term" value="P:aldehyde metabolic process"/>
    <property type="evidence" value="ECO:0007669"/>
    <property type="project" value="InterPro"/>
</dbReference>
<name>A0A9W4XCB4_9ASCO</name>
<comment type="caution">
    <text evidence="8">The sequence shown here is derived from an EMBL/GenBank/DDBJ whole genome shotgun (WGS) entry which is preliminary data.</text>
</comment>
<dbReference type="InterPro" id="IPR016163">
    <property type="entry name" value="Ald_DH_C"/>
</dbReference>
<comment type="similarity">
    <text evidence="1 5">Belongs to the aldehyde dehydrogenase family.</text>
</comment>
<evidence type="ECO:0000259" key="7">
    <source>
        <dbReference type="Pfam" id="PF00171"/>
    </source>
</evidence>
<keyword evidence="3" id="KW-0520">NAD</keyword>
<dbReference type="InterPro" id="IPR029510">
    <property type="entry name" value="Ald_DH_CS_GLU"/>
</dbReference>
<protein>
    <recommendedName>
        <fullName evidence="7">Aldehyde dehydrogenase domain-containing protein</fullName>
    </recommendedName>
</protein>
<dbReference type="GO" id="GO:0004029">
    <property type="term" value="F:aldehyde dehydrogenase (NAD+) activity"/>
    <property type="evidence" value="ECO:0007669"/>
    <property type="project" value="TreeGrafter"/>
</dbReference>
<evidence type="ECO:0000256" key="5">
    <source>
        <dbReference type="RuleBase" id="RU003345"/>
    </source>
</evidence>
<dbReference type="GO" id="GO:0005737">
    <property type="term" value="C:cytoplasm"/>
    <property type="evidence" value="ECO:0007669"/>
    <property type="project" value="TreeGrafter"/>
</dbReference>
<dbReference type="FunFam" id="3.40.605.10:FF:000004">
    <property type="entry name" value="Aldehyde dehydrogenase"/>
    <property type="match status" value="1"/>
</dbReference>
<dbReference type="PROSITE" id="PS00070">
    <property type="entry name" value="ALDEHYDE_DEHYDR_CYS"/>
    <property type="match status" value="1"/>
</dbReference>
<dbReference type="InterPro" id="IPR016161">
    <property type="entry name" value="Ald_DH/histidinol_DH"/>
</dbReference>
<reference evidence="8" key="1">
    <citation type="submission" date="2022-12" db="EMBL/GenBank/DDBJ databases">
        <authorList>
            <person name="Brejova B."/>
        </authorList>
    </citation>
    <scope>NUCLEOTIDE SEQUENCE</scope>
</reference>
<evidence type="ECO:0000256" key="1">
    <source>
        <dbReference type="ARBA" id="ARBA00009986"/>
    </source>
</evidence>
<sequence>MSKSNKKNGSRANGNKIATPKLETVASSPEFPPKEETINTRVSIRRSSNSPSLTDIAEGKSDNKSLKSAKSEVISIEEKVDPKEKVNEEPVIVDKPKAKILEYTPLSEIYAGVEKVTKFFHTGTTHSIQFRLNQLRNLYFMIKDNQQEICYALELDFNRNSSETRNYEISTGLNELIFTMSQLHKWSKPEPVSDLPLNLQTQPVYVEKIPIGVILVIAAFNYPFFVSISPIVGAIAGGNTVVYKPSELTPNFSKLFTKLLTESLPSDLIYIVNGEIPETTELLNQKFDKIIFTGSGIVGKIIARKAAETLTPVVLELGGKSPAIILDDVQDKDLKTIARRIAWGRFVNAGQTCIGVDYVLVPETKHEKFKKVLIEIVNEFFPNVNKEDKGYTHLIHNRAFKKMEKIINTTNGNIIHGGDLDSDSNYVAPTIVDNVNWTDSTMKDEIFGPILPIITYTDINNTCDEIINNCDTPLAAYIFTSSSTSDKYNKQLAIIKSKIRSGGLIINDVLMHIALHNAPFGGVGQSGYGSYHGKYSYRTFTHERTTIEQSLWSEFMLKSRYPPYSNKKDTLIKTSQQNYNGNVWFNRNGQVDLEGPGHLFTAWNSVTGVLNLVYKFATK</sequence>
<dbReference type="InterPro" id="IPR016160">
    <property type="entry name" value="Ald_DH_CS_CYS"/>
</dbReference>
<dbReference type="Pfam" id="PF00171">
    <property type="entry name" value="Aldedh"/>
    <property type="match status" value="1"/>
</dbReference>
<feature type="region of interest" description="Disordered" evidence="6">
    <location>
        <begin position="1"/>
        <end position="68"/>
    </location>
</feature>
<dbReference type="InterPro" id="IPR015590">
    <property type="entry name" value="Aldehyde_DH_dom"/>
</dbReference>
<gene>
    <name evidence="8" type="ORF">CANVERA_P4848</name>
</gene>
<dbReference type="CDD" id="cd07135">
    <property type="entry name" value="ALDH_F14-YMR110C"/>
    <property type="match status" value="1"/>
</dbReference>
<evidence type="ECO:0000313" key="8">
    <source>
        <dbReference type="EMBL" id="CAI5760338.1"/>
    </source>
</evidence>
<evidence type="ECO:0000256" key="2">
    <source>
        <dbReference type="ARBA" id="ARBA00023002"/>
    </source>
</evidence>
<dbReference type="Proteomes" id="UP001152885">
    <property type="component" value="Unassembled WGS sequence"/>
</dbReference>
<dbReference type="Gene3D" id="3.40.605.10">
    <property type="entry name" value="Aldehyde Dehydrogenase, Chain A, domain 1"/>
    <property type="match status" value="1"/>
</dbReference>
<evidence type="ECO:0000313" key="9">
    <source>
        <dbReference type="Proteomes" id="UP001152885"/>
    </source>
</evidence>
<dbReference type="PANTHER" id="PTHR43570">
    <property type="entry name" value="ALDEHYDE DEHYDROGENASE"/>
    <property type="match status" value="1"/>
</dbReference>
<dbReference type="PROSITE" id="PS00687">
    <property type="entry name" value="ALDEHYDE_DEHYDR_GLU"/>
    <property type="match status" value="1"/>
</dbReference>
<accession>A0A9W4XCB4</accession>
<organism evidence="8 9">
    <name type="scientific">Candida verbasci</name>
    <dbReference type="NCBI Taxonomy" id="1227364"/>
    <lineage>
        <taxon>Eukaryota</taxon>
        <taxon>Fungi</taxon>
        <taxon>Dikarya</taxon>
        <taxon>Ascomycota</taxon>
        <taxon>Saccharomycotina</taxon>
        <taxon>Pichiomycetes</taxon>
        <taxon>Debaryomycetaceae</taxon>
        <taxon>Candida/Lodderomyces clade</taxon>
        <taxon>Candida</taxon>
    </lineage>
</organism>
<dbReference type="OrthoDB" id="440325at2759"/>
<keyword evidence="9" id="KW-1185">Reference proteome</keyword>